<dbReference type="Gene3D" id="1.20.144.10">
    <property type="entry name" value="Phosphatidic acid phosphatase type 2/haloperoxidase"/>
    <property type="match status" value="1"/>
</dbReference>
<sequence length="326" mass="36435">MKSSITLLAILFFSVVLTYGQQKKDTVRNIQTFEVSEALSYQYHKPKFFDMLKYIPKDITEFGKFTVQKENLIWTGSAIGATAAIVPFDQQLVDESIKFGSNFNFDGRHSYSNIGPLRVIPNDIHSAVYYVGNGGTTLLLSGAFYAFGAFGTDYRALNTSSELVEVLLSTGIINQTIKRITGRQSPGPASDSGNPGGHWTLFPSIKAYQTRTGNYDAIPSGHMATFMATITVIAINYPEIKWIKPIGYTLMGIMAFEMMSSKVHWASDYPLALLIGYVVGKNAANRRIRKKNKNETWGQKYRQQINTDFNFGQLGQYKTLGVTLRF</sequence>
<dbReference type="AlphaFoldDB" id="A0A1G7C2P9"/>
<dbReference type="EMBL" id="FNAO01000004">
    <property type="protein sequence ID" value="SDE33559.1"/>
    <property type="molecule type" value="Genomic_DNA"/>
</dbReference>
<gene>
    <name evidence="2" type="ORF">SAMN05421636_104393</name>
</gene>
<dbReference type="InterPro" id="IPR000326">
    <property type="entry name" value="PAP2/HPO"/>
</dbReference>
<organism evidence="2 3">
    <name type="scientific">Pricia antarctica</name>
    <dbReference type="NCBI Taxonomy" id="641691"/>
    <lineage>
        <taxon>Bacteria</taxon>
        <taxon>Pseudomonadati</taxon>
        <taxon>Bacteroidota</taxon>
        <taxon>Flavobacteriia</taxon>
        <taxon>Flavobacteriales</taxon>
        <taxon>Flavobacteriaceae</taxon>
        <taxon>Pricia</taxon>
    </lineage>
</organism>
<proteinExistence type="predicted"/>
<feature type="domain" description="Phosphatidic acid phosphatase type 2/haloperoxidase" evidence="1">
    <location>
        <begin position="163"/>
        <end position="280"/>
    </location>
</feature>
<dbReference type="InterPro" id="IPR036938">
    <property type="entry name" value="PAP2/HPO_sf"/>
</dbReference>
<dbReference type="Proteomes" id="UP000199109">
    <property type="component" value="Unassembled WGS sequence"/>
</dbReference>
<dbReference type="SUPFAM" id="SSF48317">
    <property type="entry name" value="Acid phosphatase/Vanadium-dependent haloperoxidase"/>
    <property type="match status" value="1"/>
</dbReference>
<dbReference type="STRING" id="641691.SAMN05421636_104393"/>
<dbReference type="OrthoDB" id="1429467at2"/>
<evidence type="ECO:0000313" key="3">
    <source>
        <dbReference type="Proteomes" id="UP000199109"/>
    </source>
</evidence>
<accession>A0A1G7C2P9</accession>
<evidence type="ECO:0000313" key="2">
    <source>
        <dbReference type="EMBL" id="SDE33559.1"/>
    </source>
</evidence>
<keyword evidence="3" id="KW-1185">Reference proteome</keyword>
<dbReference type="Pfam" id="PF01569">
    <property type="entry name" value="PAP2"/>
    <property type="match status" value="1"/>
</dbReference>
<evidence type="ECO:0000259" key="1">
    <source>
        <dbReference type="Pfam" id="PF01569"/>
    </source>
</evidence>
<reference evidence="2 3" key="1">
    <citation type="submission" date="2016-10" db="EMBL/GenBank/DDBJ databases">
        <authorList>
            <person name="de Groot N.N."/>
        </authorList>
    </citation>
    <scope>NUCLEOTIDE SEQUENCE [LARGE SCALE GENOMIC DNA]</scope>
    <source>
        <strain evidence="2 3">DSM 23421</strain>
    </source>
</reference>
<protein>
    <submittedName>
        <fullName evidence="2">PAP2 superfamily protein</fullName>
    </submittedName>
</protein>
<name>A0A1G7C2P9_9FLAO</name>